<evidence type="ECO:0000313" key="1">
    <source>
        <dbReference type="EMBL" id="BAE27909.1"/>
    </source>
</evidence>
<reference evidence="1" key="8">
    <citation type="journal article" date="2005" name="Science">
        <title>Antisense Transcription in the Mammalian Transcriptome.</title>
        <authorList>
            <consortium name="RIKEN Genome Exploration Research Group and Genome Science Group (Genome Network Project Core Group) and the FANTOM Consortium"/>
        </authorList>
    </citation>
    <scope>NUCLEOTIDE SEQUENCE</scope>
    <source>
        <strain evidence="1">C57BL/6J</strain>
    </source>
</reference>
<evidence type="ECO:0000313" key="2">
    <source>
        <dbReference type="MGI" id="MGI:1344694"/>
    </source>
</evidence>
<dbReference type="AlphaFoldDB" id="Q3UHE8"/>
<protein>
    <submittedName>
        <fullName evidence="1">Uncharacterized protein</fullName>
    </submittedName>
</protein>
<dbReference type="AGR" id="MGI:1344694"/>
<dbReference type="EMBL" id="AK147435">
    <property type="protein sequence ID" value="BAE27909.1"/>
    <property type="molecule type" value="mRNA"/>
</dbReference>
<reference evidence="1" key="2">
    <citation type="journal article" date="2000" name="Genome Res.">
        <title>Normalization and subtraction of cap-trapper-selected cDNAs to prepare full-length cDNA libraries for rapid discovery of new genes.</title>
        <authorList>
            <person name="Carninci P."/>
            <person name="Shibata Y."/>
            <person name="Hayatsu N."/>
            <person name="Sugahara Y."/>
            <person name="Shibata K."/>
            <person name="Itoh M."/>
            <person name="Konno H."/>
            <person name="Okazaki Y."/>
            <person name="Muramatsu M."/>
            <person name="Hayashizaki Y."/>
        </authorList>
    </citation>
    <scope>NUCLEOTIDE SEQUENCE</scope>
    <source>
        <strain evidence="1">C57BL/6J</strain>
    </source>
</reference>
<proteinExistence type="evidence at transcript level"/>
<dbReference type="MGI" id="MGI:1344694">
    <property type="gene designation" value="Chic1"/>
</dbReference>
<name>Q3UHE8_MOUSE</name>
<sequence length="45" mass="4850">MPGRPYSLCADKSECSFPRKEGLGSLFAMWNLTTQLVSGVTLVSA</sequence>
<gene>
    <name evidence="2" type="primary">Chic1</name>
</gene>
<reference evidence="1" key="4">
    <citation type="journal article" date="2001" name="Nature">
        <title>Functional annotation of a full-length mouse cDNA collection.</title>
        <authorList>
            <consortium name="The RIKEN Genome Exploration Research Group Phase II Team and the FANTOM Consortium"/>
        </authorList>
    </citation>
    <scope>NUCLEOTIDE SEQUENCE</scope>
    <source>
        <strain evidence="1">C57BL/6J</strain>
    </source>
</reference>
<reference evidence="1" key="1">
    <citation type="journal article" date="1999" name="Methods Enzymol.">
        <title>High-efficiency full-length cDNA cloning.</title>
        <authorList>
            <person name="Carninci P."/>
            <person name="Hayashizaki Y."/>
        </authorList>
    </citation>
    <scope>NUCLEOTIDE SEQUENCE</scope>
    <source>
        <strain evidence="1">C57BL/6J</strain>
    </source>
</reference>
<accession>Q3UHE8</accession>
<reference evidence="1" key="5">
    <citation type="journal article" date="2002" name="Nature">
        <title>Analysis of the mouse transcriptome based on functional annotation of 60,770 full-length cDNAs.</title>
        <authorList>
            <consortium name="The FANTOM Consortium and the RIKEN Genome Exploration Research Group Phase I and II Team"/>
        </authorList>
    </citation>
    <scope>NUCLEOTIDE SEQUENCE</scope>
    <source>
        <strain evidence="1">C57BL/6J</strain>
    </source>
</reference>
<reference evidence="1" key="6">
    <citation type="submission" date="2004-03" db="EMBL/GenBank/DDBJ databases">
        <authorList>
            <person name="Arakawa T."/>
            <person name="Carninci P."/>
            <person name="Fukuda S."/>
            <person name="Hashizume W."/>
            <person name="Hayashida K."/>
            <person name="Hori F."/>
            <person name="Iida J."/>
            <person name="Imamura K."/>
            <person name="Imotani K."/>
            <person name="Itoh M."/>
            <person name="Kanagawa S."/>
            <person name="Kawai J."/>
            <person name="Kojima M."/>
            <person name="Konno H."/>
            <person name="Murata M."/>
            <person name="Nakamura M."/>
            <person name="Ninomiya N."/>
            <person name="Nishiyori H."/>
            <person name="Nomura K."/>
            <person name="Ohno M."/>
            <person name="Sakazume N."/>
            <person name="Sano H."/>
            <person name="Sasaki D."/>
            <person name="Shibata K."/>
            <person name="Shiraki T."/>
            <person name="Tagami M."/>
            <person name="Tagami Y."/>
            <person name="Waki K."/>
            <person name="Watahiki A."/>
            <person name="Muramatsu M."/>
            <person name="Hayashizaki Y."/>
        </authorList>
    </citation>
    <scope>NUCLEOTIDE SEQUENCE</scope>
    <source>
        <strain evidence="1">C57BL/6J</strain>
    </source>
</reference>
<reference evidence="1" key="3">
    <citation type="journal article" date="2000" name="Genome Res.">
        <title>RIKEN integrated sequence analysis (RISA) system--384-format sequencing pipeline with 384 multicapillary sequencer.</title>
        <authorList>
            <person name="Shibata K."/>
            <person name="Itoh M."/>
            <person name="Aizawa K."/>
            <person name="Nagaoka S."/>
            <person name="Sasaki N."/>
            <person name="Carninci P."/>
            <person name="Konno H."/>
            <person name="Akiyama J."/>
            <person name="Nishi K."/>
            <person name="Kitsunai T."/>
            <person name="Tashiro H."/>
            <person name="Itoh M."/>
            <person name="Sumi N."/>
            <person name="Ishii Y."/>
            <person name="Nakamura S."/>
            <person name="Hazama M."/>
            <person name="Nishine T."/>
            <person name="Harada A."/>
            <person name="Yamamoto R."/>
            <person name="Matsumoto H."/>
            <person name="Sakaguchi S."/>
            <person name="Ikegami T."/>
            <person name="Kashiwagi K."/>
            <person name="Fujiwake S."/>
            <person name="Inoue K."/>
            <person name="Togawa Y."/>
            <person name="Izawa M."/>
            <person name="Ohara E."/>
            <person name="Watahiki M."/>
            <person name="Yoneda Y."/>
            <person name="Ishikawa T."/>
            <person name="Ozawa K."/>
            <person name="Tanaka T."/>
            <person name="Matsuura S."/>
            <person name="Kawai J."/>
            <person name="Okazaki Y."/>
            <person name="Muramatsu M."/>
            <person name="Inoue Y."/>
            <person name="Kira A."/>
            <person name="Hayashizaki Y."/>
        </authorList>
    </citation>
    <scope>NUCLEOTIDE SEQUENCE</scope>
    <source>
        <strain evidence="1">C57BL/6J</strain>
    </source>
</reference>
<organism evidence="1">
    <name type="scientific">Mus musculus</name>
    <name type="common">Mouse</name>
    <dbReference type="NCBI Taxonomy" id="10090"/>
    <lineage>
        <taxon>Eukaryota</taxon>
        <taxon>Metazoa</taxon>
        <taxon>Chordata</taxon>
        <taxon>Craniata</taxon>
        <taxon>Vertebrata</taxon>
        <taxon>Euteleostomi</taxon>
        <taxon>Mammalia</taxon>
        <taxon>Eutheria</taxon>
        <taxon>Euarchontoglires</taxon>
        <taxon>Glires</taxon>
        <taxon>Rodentia</taxon>
        <taxon>Myomorpha</taxon>
        <taxon>Muroidea</taxon>
        <taxon>Muridae</taxon>
        <taxon>Murinae</taxon>
        <taxon>Mus</taxon>
        <taxon>Mus</taxon>
    </lineage>
</organism>
<reference evidence="1" key="7">
    <citation type="journal article" date="2005" name="Science">
        <title>The Transcriptional Landscape of the Mammalian Genome.</title>
        <authorList>
            <consortium name="The FANTOM Consortium"/>
            <consortium name="Riken Genome Exploration Research Group and Genome Science Group (Genome Network Project Core Group)"/>
        </authorList>
    </citation>
    <scope>NUCLEOTIDE SEQUENCE</scope>
    <source>
        <strain evidence="1">C57BL/6J</strain>
    </source>
</reference>